<dbReference type="RefSeq" id="WP_155305277.1">
    <property type="nucleotide sequence ID" value="NZ_AP021875.1"/>
</dbReference>
<dbReference type="InterPro" id="IPR036866">
    <property type="entry name" value="RibonucZ/Hydroxyglut_hydro"/>
</dbReference>
<dbReference type="EMBL" id="AP021875">
    <property type="protein sequence ID" value="BBO76453.1"/>
    <property type="molecule type" value="Genomic_DNA"/>
</dbReference>
<proteinExistence type="predicted"/>
<dbReference type="SUPFAM" id="SSF56281">
    <property type="entry name" value="Metallo-hydrolase/oxidoreductase"/>
    <property type="match status" value="1"/>
</dbReference>
<reference evidence="2 3" key="1">
    <citation type="submission" date="2019-11" db="EMBL/GenBank/DDBJ databases">
        <title>Comparative genomics of hydrocarbon-degrading Desulfosarcina strains.</title>
        <authorList>
            <person name="Watanabe M."/>
            <person name="Kojima H."/>
            <person name="Fukui M."/>
        </authorList>
    </citation>
    <scope>NUCLEOTIDE SEQUENCE [LARGE SCALE GENOMIC DNA]</scope>
    <source>
        <strain evidence="2 3">PP31</strain>
    </source>
</reference>
<dbReference type="Proteomes" id="UP000427769">
    <property type="component" value="Chromosome"/>
</dbReference>
<dbReference type="OrthoDB" id="9803916at2"/>
<dbReference type="AlphaFoldDB" id="A0A5K7Z9C0"/>
<dbReference type="KEGG" id="dwd:DSCW_38700"/>
<dbReference type="InterPro" id="IPR052533">
    <property type="entry name" value="WalJ/YycJ-like"/>
</dbReference>
<dbReference type="Gene3D" id="3.60.15.10">
    <property type="entry name" value="Ribonuclease Z/Hydroxyacylglutathione hydrolase-like"/>
    <property type="match status" value="1"/>
</dbReference>
<dbReference type="PANTHER" id="PTHR47619:SF1">
    <property type="entry name" value="EXODEOXYRIBONUCLEASE WALJ"/>
    <property type="match status" value="1"/>
</dbReference>
<name>A0A5K7Z9C0_9BACT</name>
<evidence type="ECO:0000313" key="3">
    <source>
        <dbReference type="Proteomes" id="UP000427769"/>
    </source>
</evidence>
<dbReference type="InterPro" id="IPR001279">
    <property type="entry name" value="Metallo-B-lactamas"/>
</dbReference>
<evidence type="ECO:0000259" key="1">
    <source>
        <dbReference type="SMART" id="SM00849"/>
    </source>
</evidence>
<protein>
    <submittedName>
        <fullName evidence="2">MBL fold metallo-hydrolase</fullName>
    </submittedName>
</protein>
<dbReference type="SMART" id="SM00849">
    <property type="entry name" value="Lactamase_B"/>
    <property type="match status" value="1"/>
</dbReference>
<dbReference type="GO" id="GO:0016787">
    <property type="term" value="F:hydrolase activity"/>
    <property type="evidence" value="ECO:0007669"/>
    <property type="project" value="UniProtKB-KW"/>
</dbReference>
<dbReference type="PANTHER" id="PTHR47619">
    <property type="entry name" value="METALLO-HYDROLASE YYCJ-RELATED"/>
    <property type="match status" value="1"/>
</dbReference>
<sequence>MDASPPGDASAKANPLSVSVCVLASGSRGNAIYVSDGRTAILIDAGLSGIEIQRRMAAKGLDPGGLDAILVSHEHADHIQGVGVLSRRFGLTVHISDATREASQSALGKLAAIHPFTCGRNFPIGDLVVHPFSISHDAVDPAGFTIRCNGSKVGVATDLGIATSVVKTHLQSCDILILEANHDDRMLIDGPYPWPLKQRIRGRSGHLSNEDAASLLDGLRHDRLAHVILAHLSEENNTPDIAREAIETVLQGSSTKLHVACQATGCRVLTLEKE</sequence>
<gene>
    <name evidence="2" type="ORF">DSCW_38700</name>
</gene>
<organism evidence="2 3">
    <name type="scientific">Desulfosarcina widdelii</name>
    <dbReference type="NCBI Taxonomy" id="947919"/>
    <lineage>
        <taxon>Bacteria</taxon>
        <taxon>Pseudomonadati</taxon>
        <taxon>Thermodesulfobacteriota</taxon>
        <taxon>Desulfobacteria</taxon>
        <taxon>Desulfobacterales</taxon>
        <taxon>Desulfosarcinaceae</taxon>
        <taxon>Desulfosarcina</taxon>
    </lineage>
</organism>
<keyword evidence="2" id="KW-0378">Hydrolase</keyword>
<accession>A0A5K7Z9C0</accession>
<feature type="domain" description="Metallo-beta-lactamase" evidence="1">
    <location>
        <begin position="28"/>
        <end position="206"/>
    </location>
</feature>
<evidence type="ECO:0000313" key="2">
    <source>
        <dbReference type="EMBL" id="BBO76453.1"/>
    </source>
</evidence>
<keyword evidence="3" id="KW-1185">Reference proteome</keyword>
<dbReference type="Pfam" id="PF12706">
    <property type="entry name" value="Lactamase_B_2"/>
    <property type="match status" value="1"/>
</dbReference>